<dbReference type="PROSITE" id="PS51394">
    <property type="entry name" value="PFU"/>
    <property type="match status" value="1"/>
</dbReference>
<dbReference type="InterPro" id="IPR036322">
    <property type="entry name" value="WD40_repeat_dom_sf"/>
</dbReference>
<dbReference type="EMBL" id="AFWA02000010">
    <property type="protein sequence ID" value="EMR08369.1"/>
    <property type="molecule type" value="Genomic_DNA"/>
</dbReference>
<dbReference type="SMART" id="SM00320">
    <property type="entry name" value="WD40"/>
    <property type="match status" value="7"/>
</dbReference>
<dbReference type="InterPro" id="IPR001680">
    <property type="entry name" value="WD40_rpt"/>
</dbReference>
<dbReference type="InterPro" id="IPR013535">
    <property type="entry name" value="PUL_dom"/>
</dbReference>
<dbReference type="GO" id="GO:0070314">
    <property type="term" value="P:G1 to G0 transition"/>
    <property type="evidence" value="ECO:0007669"/>
    <property type="project" value="EnsemblFungi"/>
</dbReference>
<reference evidence="12" key="1">
    <citation type="journal article" date="2016" name="Nat. Commun.">
        <title>Genome analysis of three Pneumocystis species reveals adaptation mechanisms to life exclusively in mammalian hosts.</title>
        <authorList>
            <person name="Ma L."/>
            <person name="Chen Z."/>
            <person name="Huang D.W."/>
            <person name="Kutty G."/>
            <person name="Ishihara M."/>
            <person name="Wang H."/>
            <person name="Abouelleil A."/>
            <person name="Bishop L."/>
            <person name="Davey E."/>
            <person name="Deng R."/>
            <person name="Deng X."/>
            <person name="Fan L."/>
            <person name="Fantoni G."/>
            <person name="Fitzgerald M."/>
            <person name="Gogineni E."/>
            <person name="Goldberg J.M."/>
            <person name="Handley G."/>
            <person name="Hu X."/>
            <person name="Huber C."/>
            <person name="Jiao X."/>
            <person name="Jones K."/>
            <person name="Levin J.Z."/>
            <person name="Liu Y."/>
            <person name="Macdonald P."/>
            <person name="Melnikov A."/>
            <person name="Raley C."/>
            <person name="Sassi M."/>
            <person name="Sherman B.T."/>
            <person name="Song X."/>
            <person name="Sykes S."/>
            <person name="Tran B."/>
            <person name="Walsh L."/>
            <person name="Xia Y."/>
            <person name="Yang J."/>
            <person name="Young S."/>
            <person name="Zeng Q."/>
            <person name="Zheng X."/>
            <person name="Stephens R."/>
            <person name="Nusbaum C."/>
            <person name="Birren B.W."/>
            <person name="Azadi P."/>
            <person name="Lempicki R.A."/>
            <person name="Cuomo C.A."/>
            <person name="Kovacs J.A."/>
        </authorList>
    </citation>
    <scope>NUCLEOTIDE SEQUENCE [LARGE SCALE GENOMIC DNA]</scope>
    <source>
        <strain evidence="12">B123</strain>
    </source>
</reference>
<evidence type="ECO:0008006" key="13">
    <source>
        <dbReference type="Google" id="ProtNLM"/>
    </source>
</evidence>
<dbReference type="eggNOG" id="KOG0301">
    <property type="taxonomic scope" value="Eukaryota"/>
</dbReference>
<comment type="subcellular location">
    <subcellularLocation>
        <location evidence="2">Cytoplasm</location>
    </subcellularLocation>
    <subcellularLocation>
        <location evidence="1">Nucleus</location>
    </subcellularLocation>
</comment>
<evidence type="ECO:0000256" key="4">
    <source>
        <dbReference type="ARBA" id="ARBA00022490"/>
    </source>
</evidence>
<keyword evidence="4" id="KW-0963">Cytoplasm</keyword>
<dbReference type="PROSITE" id="PS00678">
    <property type="entry name" value="WD_REPEATS_1"/>
    <property type="match status" value="1"/>
</dbReference>
<dbReference type="HOGENOM" id="CLU_011791_2_0_1"/>
<keyword evidence="12" id="KW-1185">Reference proteome</keyword>
<dbReference type="PROSITE" id="PS50082">
    <property type="entry name" value="WD_REPEATS_2"/>
    <property type="match status" value="4"/>
</dbReference>
<feature type="repeat" description="WD" evidence="8">
    <location>
        <begin position="11"/>
        <end position="51"/>
    </location>
</feature>
<dbReference type="AlphaFoldDB" id="M7PD39"/>
<evidence type="ECO:0000256" key="8">
    <source>
        <dbReference type="PROSITE-ProRule" id="PRU00221"/>
    </source>
</evidence>
<evidence type="ECO:0000256" key="1">
    <source>
        <dbReference type="ARBA" id="ARBA00004123"/>
    </source>
</evidence>
<dbReference type="Gene3D" id="1.25.10.10">
    <property type="entry name" value="Leucine-rich Repeat Variant"/>
    <property type="match status" value="1"/>
</dbReference>
<evidence type="ECO:0000256" key="3">
    <source>
        <dbReference type="ARBA" id="ARBA00008495"/>
    </source>
</evidence>
<dbReference type="GO" id="GO:0140036">
    <property type="term" value="F:ubiquitin-modified protein reader activity"/>
    <property type="evidence" value="ECO:0007669"/>
    <property type="project" value="EnsemblFungi"/>
</dbReference>
<protein>
    <recommendedName>
        <fullName evidence="13">Phospholipase A-2-activating protein</fullName>
    </recommendedName>
</protein>
<dbReference type="SUPFAM" id="SSF50978">
    <property type="entry name" value="WD40 repeat-like"/>
    <property type="match status" value="1"/>
</dbReference>
<evidence type="ECO:0000313" key="11">
    <source>
        <dbReference type="EMBL" id="EMR08369.1"/>
    </source>
</evidence>
<dbReference type="GO" id="GO:0006303">
    <property type="term" value="P:double-strand break repair via nonhomologous end joining"/>
    <property type="evidence" value="ECO:0007669"/>
    <property type="project" value="EnsemblFungi"/>
</dbReference>
<dbReference type="InterPro" id="IPR015155">
    <property type="entry name" value="PFU"/>
</dbReference>
<evidence type="ECO:0000259" key="10">
    <source>
        <dbReference type="PROSITE" id="PS51396"/>
    </source>
</evidence>
<dbReference type="GO" id="GO:0032473">
    <property type="term" value="C:cytoplasmic side of mitochondrial outer membrane"/>
    <property type="evidence" value="ECO:0007669"/>
    <property type="project" value="EnsemblFungi"/>
</dbReference>
<name>M7PD39_PNEMU</name>
<dbReference type="GO" id="GO:0005634">
    <property type="term" value="C:nucleus"/>
    <property type="evidence" value="ECO:0007669"/>
    <property type="project" value="UniProtKB-SubCell"/>
</dbReference>
<dbReference type="InterPro" id="IPR015943">
    <property type="entry name" value="WD40/YVTN_repeat-like_dom_sf"/>
</dbReference>
<dbReference type="Proteomes" id="UP000011958">
    <property type="component" value="Unassembled WGS sequence"/>
</dbReference>
<dbReference type="GO" id="GO:0010992">
    <property type="term" value="P:ubiquitin recycling"/>
    <property type="evidence" value="ECO:0007669"/>
    <property type="project" value="EnsemblFungi"/>
</dbReference>
<dbReference type="GO" id="GO:0034517">
    <property type="term" value="P:ribophagy"/>
    <property type="evidence" value="ECO:0007669"/>
    <property type="project" value="EnsemblFungi"/>
</dbReference>
<dbReference type="CDD" id="cd00200">
    <property type="entry name" value="WD40"/>
    <property type="match status" value="1"/>
</dbReference>
<dbReference type="GO" id="GO:0072671">
    <property type="term" value="P:mitochondria-associated ubiquitin-dependent protein catabolic process"/>
    <property type="evidence" value="ECO:0007669"/>
    <property type="project" value="EnsemblFungi"/>
</dbReference>
<dbReference type="PROSITE" id="PS51396">
    <property type="entry name" value="PUL"/>
    <property type="match status" value="1"/>
</dbReference>
<feature type="repeat" description="WD" evidence="8">
    <location>
        <begin position="141"/>
        <end position="171"/>
    </location>
</feature>
<feature type="repeat" description="WD" evidence="8">
    <location>
        <begin position="102"/>
        <end position="133"/>
    </location>
</feature>
<dbReference type="Pfam" id="PF09070">
    <property type="entry name" value="PFU"/>
    <property type="match status" value="1"/>
</dbReference>
<dbReference type="Pfam" id="PF08324">
    <property type="entry name" value="PUL"/>
    <property type="match status" value="1"/>
</dbReference>
<evidence type="ECO:0000256" key="7">
    <source>
        <dbReference type="ARBA" id="ARBA00023242"/>
    </source>
</evidence>
<dbReference type="InterPro" id="IPR019775">
    <property type="entry name" value="WD40_repeat_CS"/>
</dbReference>
<dbReference type="RefSeq" id="XP_007875272.1">
    <property type="nucleotide sequence ID" value="XM_007877081.1"/>
</dbReference>
<proteinExistence type="inferred from homology"/>
<evidence type="ECO:0000256" key="6">
    <source>
        <dbReference type="ARBA" id="ARBA00022737"/>
    </source>
</evidence>
<dbReference type="InterPro" id="IPR020472">
    <property type="entry name" value="WD40_PAC1"/>
</dbReference>
<dbReference type="Gene3D" id="2.130.10.10">
    <property type="entry name" value="YVTN repeat-like/Quinoprotein amine dehydrogenase"/>
    <property type="match status" value="1"/>
</dbReference>
<dbReference type="GO" id="GO:0043130">
    <property type="term" value="F:ubiquitin binding"/>
    <property type="evidence" value="ECO:0007669"/>
    <property type="project" value="EnsemblFungi"/>
</dbReference>
<dbReference type="OrthoDB" id="10265988at2759"/>
<feature type="repeat" description="WD" evidence="8">
    <location>
        <begin position="180"/>
        <end position="220"/>
    </location>
</feature>
<dbReference type="Pfam" id="PF00400">
    <property type="entry name" value="WD40"/>
    <property type="match status" value="5"/>
</dbReference>
<dbReference type="VEuPathDB" id="FungiDB:PNEG_03209"/>
<dbReference type="FunFam" id="2.130.10.10:FF:000175">
    <property type="entry name" value="Phospholipase A-2-activating protein"/>
    <property type="match status" value="1"/>
</dbReference>
<dbReference type="GeneID" id="19896896"/>
<accession>M7PD39</accession>
<keyword evidence="5 8" id="KW-0853">WD repeat</keyword>
<dbReference type="InterPro" id="IPR011989">
    <property type="entry name" value="ARM-like"/>
</dbReference>
<keyword evidence="7" id="KW-0539">Nucleus</keyword>
<dbReference type="GO" id="GO:0036435">
    <property type="term" value="F:K48-linked polyubiquitin modification-dependent protein binding"/>
    <property type="evidence" value="ECO:0007669"/>
    <property type="project" value="EnsemblFungi"/>
</dbReference>
<feature type="domain" description="PFU" evidence="9">
    <location>
        <begin position="355"/>
        <end position="450"/>
    </location>
</feature>
<dbReference type="InterPro" id="IPR038122">
    <property type="entry name" value="PFU_sf"/>
</dbReference>
<dbReference type="PANTHER" id="PTHR19849:SF0">
    <property type="entry name" value="PHOSPHOLIPASE A-2-ACTIVATING PROTEIN"/>
    <property type="match status" value="1"/>
</dbReference>
<gene>
    <name evidence="11" type="ORF">PNEG_03209</name>
</gene>
<keyword evidence="6" id="KW-0677">Repeat</keyword>
<dbReference type="PRINTS" id="PR00320">
    <property type="entry name" value="GPROTEINBRPT"/>
</dbReference>
<sequence>MSQFYVLSQSFVGHSQDVKVVCEGSESLIFSASRDGTVRSWNISKESTIKSNIYSMHSGYVNSLAFIKCSEKYPNGLIVSGGQDKLIAVYDPYKYIEPDYVLIGHQGNVCALHATENAMIISGSWDKTAKVWKNWKCLYTLEGHTAAVWTVLIVDENRFLTGSADKTIILWLDGIQVALFKGHTDCVRSICKISDTEFSSCGNDGVIRIWSFSGEQILEMTSGRSFMYSLSMLSTKELISSGEDRSVKIWKDGKCVQTIIHPAVSIWSVTVLKNDDIVTGGSDGIIRIFTRDKERMASEEEIYEFNKSVASYKISTNNLDHINKEKLPGIEALQKEGKKNQVIMIKANNIIEAYQWNISKMAWDKVGEVVDVATPSQKQVYNGQEYDYVFDVDIAEGLPPLKLPYNVNQNPYEVAYQFIQNHQLSIDYLDKIAKFIQENTKRIEIGEQSSFIDPYSTGRYIPGRSCSESSEPSKKILPHTSFLSFKQINIFGSIQKCMEFNSIFEKSEHKNISLNPEEVLTLETIAECLKDPKGKFPAKNMVLDSLDLIVKLANIWPYDKRFPGLDMLRIFCERFEETSSYKYGVKSIIDIIIEGGLSNDSLAFSEKIIGNNIMLSLKALVNLFEKDSGRKILYQNLEKIKTKIFNIYNILFDRNIKIALSTLYLNFSILFYQQSSAQNAINFIEPIFQILSEDNDSECIYRTLVALGTILYTLKKSKYIYIDRIEMITQKCKNNFKELRIVSLINEISEILHS</sequence>
<evidence type="ECO:0000313" key="12">
    <source>
        <dbReference type="Proteomes" id="UP000011958"/>
    </source>
</evidence>
<organism evidence="11 12">
    <name type="scientific">Pneumocystis murina (strain B123)</name>
    <name type="common">Mouse pneumocystis pneumonia agent</name>
    <name type="synonym">Pneumocystis carinii f. sp. muris</name>
    <dbReference type="NCBI Taxonomy" id="1069680"/>
    <lineage>
        <taxon>Eukaryota</taxon>
        <taxon>Fungi</taxon>
        <taxon>Dikarya</taxon>
        <taxon>Ascomycota</taxon>
        <taxon>Taphrinomycotina</taxon>
        <taxon>Pneumocystomycetes</taxon>
        <taxon>Pneumocystaceae</taxon>
        <taxon>Pneumocystis</taxon>
    </lineage>
</organism>
<dbReference type="Gene3D" id="3.10.20.870">
    <property type="entry name" value="PFU (PLAA family ubiquitin binding), C-terminal domain"/>
    <property type="match status" value="1"/>
</dbReference>
<evidence type="ECO:0000256" key="5">
    <source>
        <dbReference type="ARBA" id="ARBA00022574"/>
    </source>
</evidence>
<dbReference type="OMA" id="DKCIYYW"/>
<evidence type="ECO:0000256" key="2">
    <source>
        <dbReference type="ARBA" id="ARBA00004496"/>
    </source>
</evidence>
<evidence type="ECO:0000259" key="9">
    <source>
        <dbReference type="PROSITE" id="PS51394"/>
    </source>
</evidence>
<dbReference type="STRING" id="1069680.M7PD39"/>
<comment type="similarity">
    <text evidence="3">Belongs to the WD repeat PLAP family.</text>
</comment>
<comment type="caution">
    <text evidence="11">The sequence shown here is derived from an EMBL/GenBank/DDBJ whole genome shotgun (WGS) entry which is preliminary data.</text>
</comment>
<feature type="domain" description="PUL" evidence="10">
    <location>
        <begin position="475"/>
        <end position="751"/>
    </location>
</feature>
<dbReference type="PANTHER" id="PTHR19849">
    <property type="entry name" value="PHOSPHOLIPASE A-2-ACTIVATING PROTEIN"/>
    <property type="match status" value="1"/>
</dbReference>
<dbReference type="GO" id="GO:0044877">
    <property type="term" value="F:protein-containing complex binding"/>
    <property type="evidence" value="ECO:0007669"/>
    <property type="project" value="EnsemblFungi"/>
</dbReference>